<dbReference type="Gene3D" id="3.30.50.20">
    <property type="entry name" value="prophage-derive protein ybcO"/>
    <property type="match status" value="1"/>
</dbReference>
<evidence type="ECO:0000313" key="1">
    <source>
        <dbReference type="EMBL" id="SFI83944.1"/>
    </source>
</evidence>
<dbReference type="EMBL" id="FOQH01000010">
    <property type="protein sequence ID" value="SFI83944.1"/>
    <property type="molecule type" value="Genomic_DNA"/>
</dbReference>
<gene>
    <name evidence="1" type="ORF">SAMN05216258_11021</name>
</gene>
<dbReference type="Proteomes" id="UP000199377">
    <property type="component" value="Unassembled WGS sequence"/>
</dbReference>
<dbReference type="OrthoDB" id="7068425at2"/>
<dbReference type="Pfam" id="PF07102">
    <property type="entry name" value="YbcO"/>
    <property type="match status" value="1"/>
</dbReference>
<dbReference type="InterPro" id="IPR010774">
    <property type="entry name" value="YbcO"/>
</dbReference>
<dbReference type="RefSeq" id="WP_092863057.1">
    <property type="nucleotide sequence ID" value="NZ_FOQH01000010.1"/>
</dbReference>
<accession>A0A1I3LGR1</accession>
<sequence>MNPKLRQSARGRECTLRLAGACNRNPETTVLCHVKTGGMGRKCPDTAAFFGCSDCHSIYDRADSRWMDYGQDYLAAQALRALVETHEIWKTEGLLNA</sequence>
<evidence type="ECO:0000313" key="2">
    <source>
        <dbReference type="Proteomes" id="UP000199377"/>
    </source>
</evidence>
<keyword evidence="2" id="KW-1185">Reference proteome</keyword>
<dbReference type="STRING" id="1114924.SAMN05216258_11021"/>
<organism evidence="1 2">
    <name type="scientific">Albimonas pacifica</name>
    <dbReference type="NCBI Taxonomy" id="1114924"/>
    <lineage>
        <taxon>Bacteria</taxon>
        <taxon>Pseudomonadati</taxon>
        <taxon>Pseudomonadota</taxon>
        <taxon>Alphaproteobacteria</taxon>
        <taxon>Rhodobacterales</taxon>
        <taxon>Paracoccaceae</taxon>
        <taxon>Albimonas</taxon>
    </lineage>
</organism>
<evidence type="ECO:0008006" key="3">
    <source>
        <dbReference type="Google" id="ProtNLM"/>
    </source>
</evidence>
<protein>
    <recommendedName>
        <fullName evidence="3">DUF1364 domain-containing protein</fullName>
    </recommendedName>
</protein>
<reference evidence="1 2" key="1">
    <citation type="submission" date="2016-10" db="EMBL/GenBank/DDBJ databases">
        <authorList>
            <person name="de Groot N.N."/>
        </authorList>
    </citation>
    <scope>NUCLEOTIDE SEQUENCE [LARGE SCALE GENOMIC DNA]</scope>
    <source>
        <strain evidence="1 2">CGMCC 1.11030</strain>
    </source>
</reference>
<name>A0A1I3LGR1_9RHOB</name>
<proteinExistence type="predicted"/>
<dbReference type="AlphaFoldDB" id="A0A1I3LGR1"/>